<organism evidence="1 2">
    <name type="scientific">Olea europaea subsp. europaea</name>
    <dbReference type="NCBI Taxonomy" id="158383"/>
    <lineage>
        <taxon>Eukaryota</taxon>
        <taxon>Viridiplantae</taxon>
        <taxon>Streptophyta</taxon>
        <taxon>Embryophyta</taxon>
        <taxon>Tracheophyta</taxon>
        <taxon>Spermatophyta</taxon>
        <taxon>Magnoliopsida</taxon>
        <taxon>eudicotyledons</taxon>
        <taxon>Gunneridae</taxon>
        <taxon>Pentapetalae</taxon>
        <taxon>asterids</taxon>
        <taxon>lamiids</taxon>
        <taxon>Lamiales</taxon>
        <taxon>Oleaceae</taxon>
        <taxon>Oleeae</taxon>
        <taxon>Olea</taxon>
    </lineage>
</organism>
<name>A0A8S0UPG3_OLEEU</name>
<accession>A0A8S0UPG3</accession>
<evidence type="ECO:0000313" key="1">
    <source>
        <dbReference type="EMBL" id="CAA3020165.1"/>
    </source>
</evidence>
<proteinExistence type="predicted"/>
<keyword evidence="2" id="KW-1185">Reference proteome</keyword>
<gene>
    <name evidence="1" type="ORF">OLEA9_A121506</name>
</gene>
<reference evidence="1 2" key="1">
    <citation type="submission" date="2019-12" db="EMBL/GenBank/DDBJ databases">
        <authorList>
            <person name="Alioto T."/>
            <person name="Alioto T."/>
            <person name="Gomez Garrido J."/>
        </authorList>
    </citation>
    <scope>NUCLEOTIDE SEQUENCE [LARGE SCALE GENOMIC DNA]</scope>
</reference>
<dbReference type="Proteomes" id="UP000594638">
    <property type="component" value="Unassembled WGS sequence"/>
</dbReference>
<comment type="caution">
    <text evidence="1">The sequence shown here is derived from an EMBL/GenBank/DDBJ whole genome shotgun (WGS) entry which is preliminary data.</text>
</comment>
<sequence>MHPNGNQHSTHPIVSQLKSKAPDPTFINFDLESLIRPYLQPGLMPPQMDPTSQKIIYDVLGLAPSSVAFSNDTHRPGSSQLESLDLGNLTYAIGIKPKSPDRELLPQGLHPSCKNLEDW</sequence>
<protein>
    <submittedName>
        <fullName evidence="1">Uncharacterized protein</fullName>
    </submittedName>
</protein>
<dbReference type="AlphaFoldDB" id="A0A8S0UPG3"/>
<dbReference type="EMBL" id="CACTIH010009035">
    <property type="protein sequence ID" value="CAA3020165.1"/>
    <property type="molecule type" value="Genomic_DNA"/>
</dbReference>
<evidence type="ECO:0000313" key="2">
    <source>
        <dbReference type="Proteomes" id="UP000594638"/>
    </source>
</evidence>
<dbReference type="Gramene" id="OE9A121506T1">
    <property type="protein sequence ID" value="OE9A121506C1"/>
    <property type="gene ID" value="OE9A121506"/>
</dbReference>